<keyword evidence="2" id="KW-1185">Reference proteome</keyword>
<comment type="caution">
    <text evidence="1">The sequence shown here is derived from an EMBL/GenBank/DDBJ whole genome shotgun (WGS) entry which is preliminary data.</text>
</comment>
<sequence>MNNEVDVGRRLKSRKVEAIGIFPKARVVRGIDWSWGNQDCQSILSSASHQANSNSATLLNSGLESRDGGSGGGLLMRMLVPILH</sequence>
<evidence type="ECO:0000313" key="2">
    <source>
        <dbReference type="Proteomes" id="UP000784294"/>
    </source>
</evidence>
<dbReference type="Proteomes" id="UP000784294">
    <property type="component" value="Unassembled WGS sequence"/>
</dbReference>
<dbReference type="EMBL" id="CAAALY010035322">
    <property type="protein sequence ID" value="VEL18027.1"/>
    <property type="molecule type" value="Genomic_DNA"/>
</dbReference>
<reference evidence="1" key="1">
    <citation type="submission" date="2018-11" db="EMBL/GenBank/DDBJ databases">
        <authorList>
            <consortium name="Pathogen Informatics"/>
        </authorList>
    </citation>
    <scope>NUCLEOTIDE SEQUENCE</scope>
</reference>
<dbReference type="Gene3D" id="2.30.30.40">
    <property type="entry name" value="SH3 Domains"/>
    <property type="match status" value="1"/>
</dbReference>
<organism evidence="1 2">
    <name type="scientific">Protopolystoma xenopodis</name>
    <dbReference type="NCBI Taxonomy" id="117903"/>
    <lineage>
        <taxon>Eukaryota</taxon>
        <taxon>Metazoa</taxon>
        <taxon>Spiralia</taxon>
        <taxon>Lophotrochozoa</taxon>
        <taxon>Platyhelminthes</taxon>
        <taxon>Monogenea</taxon>
        <taxon>Polyopisthocotylea</taxon>
        <taxon>Polystomatidea</taxon>
        <taxon>Polystomatidae</taxon>
        <taxon>Protopolystoma</taxon>
    </lineage>
</organism>
<name>A0A3S4ZRI2_9PLAT</name>
<evidence type="ECO:0008006" key="3">
    <source>
        <dbReference type="Google" id="ProtNLM"/>
    </source>
</evidence>
<dbReference type="OrthoDB" id="6153504at2759"/>
<protein>
    <recommendedName>
        <fullName evidence="3">MIB/HERC2 domain-containing protein</fullName>
    </recommendedName>
</protein>
<dbReference type="InterPro" id="IPR037252">
    <property type="entry name" value="Mib_Herc2_sf"/>
</dbReference>
<gene>
    <name evidence="1" type="ORF">PXEA_LOCUS11467</name>
</gene>
<accession>A0A3S4ZRI2</accession>
<proteinExistence type="predicted"/>
<evidence type="ECO:0000313" key="1">
    <source>
        <dbReference type="EMBL" id="VEL18027.1"/>
    </source>
</evidence>
<dbReference type="AlphaFoldDB" id="A0A3S4ZRI2"/>
<dbReference type="SUPFAM" id="SSF159034">
    <property type="entry name" value="Mib/herc2 domain-like"/>
    <property type="match status" value="1"/>
</dbReference>
<dbReference type="GO" id="GO:0046872">
    <property type="term" value="F:metal ion binding"/>
    <property type="evidence" value="ECO:0007669"/>
    <property type="project" value="InterPro"/>
</dbReference>
<dbReference type="GO" id="GO:0004842">
    <property type="term" value="F:ubiquitin-protein transferase activity"/>
    <property type="evidence" value="ECO:0007669"/>
    <property type="project" value="InterPro"/>
</dbReference>